<feature type="transmembrane region" description="Helical" evidence="1">
    <location>
        <begin position="61"/>
        <end position="84"/>
    </location>
</feature>
<keyword evidence="3" id="KW-1185">Reference proteome</keyword>
<organism evidence="2 3">
    <name type="scientific">Dendrobium nobile</name>
    <name type="common">Orchid</name>
    <dbReference type="NCBI Taxonomy" id="94219"/>
    <lineage>
        <taxon>Eukaryota</taxon>
        <taxon>Viridiplantae</taxon>
        <taxon>Streptophyta</taxon>
        <taxon>Embryophyta</taxon>
        <taxon>Tracheophyta</taxon>
        <taxon>Spermatophyta</taxon>
        <taxon>Magnoliopsida</taxon>
        <taxon>Liliopsida</taxon>
        <taxon>Asparagales</taxon>
        <taxon>Orchidaceae</taxon>
        <taxon>Epidendroideae</taxon>
        <taxon>Malaxideae</taxon>
        <taxon>Dendrobiinae</taxon>
        <taxon>Dendrobium</taxon>
    </lineage>
</organism>
<name>A0A8T3AKA0_DENNO</name>
<feature type="transmembrane region" description="Helical" evidence="1">
    <location>
        <begin position="21"/>
        <end position="41"/>
    </location>
</feature>
<gene>
    <name evidence="2" type="ORF">KFK09_023282</name>
</gene>
<feature type="transmembrane region" description="Helical" evidence="1">
    <location>
        <begin position="91"/>
        <end position="111"/>
    </location>
</feature>
<dbReference type="Proteomes" id="UP000829196">
    <property type="component" value="Unassembled WGS sequence"/>
</dbReference>
<evidence type="ECO:0000313" key="3">
    <source>
        <dbReference type="Proteomes" id="UP000829196"/>
    </source>
</evidence>
<comment type="caution">
    <text evidence="2">The sequence shown here is derived from an EMBL/GenBank/DDBJ whole genome shotgun (WGS) entry which is preliminary data.</text>
</comment>
<dbReference type="AlphaFoldDB" id="A0A8T3AKA0"/>
<keyword evidence="1" id="KW-0472">Membrane</keyword>
<sequence length="113" mass="13211">MKENNKKYDNLTTSQASLNLLSWKLLELNGMGVTLPWALIFEQPRGIFLYFLDYFLWPKNFGHFESCFSFFNVIYSPIIASIFLGITKNFYFSLILTFPNSIVIIIFYRVALA</sequence>
<dbReference type="EMBL" id="JAGYWB010000016">
    <property type="protein sequence ID" value="KAI0496956.1"/>
    <property type="molecule type" value="Genomic_DNA"/>
</dbReference>
<evidence type="ECO:0000313" key="2">
    <source>
        <dbReference type="EMBL" id="KAI0496956.1"/>
    </source>
</evidence>
<evidence type="ECO:0000256" key="1">
    <source>
        <dbReference type="SAM" id="Phobius"/>
    </source>
</evidence>
<keyword evidence="1" id="KW-1133">Transmembrane helix</keyword>
<reference evidence="2" key="1">
    <citation type="journal article" date="2022" name="Front. Genet.">
        <title>Chromosome-Scale Assembly of the Dendrobium nobile Genome Provides Insights Into the Molecular Mechanism of the Biosynthesis of the Medicinal Active Ingredient of Dendrobium.</title>
        <authorList>
            <person name="Xu Q."/>
            <person name="Niu S.-C."/>
            <person name="Li K.-L."/>
            <person name="Zheng P.-J."/>
            <person name="Zhang X.-J."/>
            <person name="Jia Y."/>
            <person name="Liu Y."/>
            <person name="Niu Y.-X."/>
            <person name="Yu L.-H."/>
            <person name="Chen D.-F."/>
            <person name="Zhang G.-Q."/>
        </authorList>
    </citation>
    <scope>NUCLEOTIDE SEQUENCE</scope>
    <source>
        <tissue evidence="2">Leaf</tissue>
    </source>
</reference>
<keyword evidence="1" id="KW-0812">Transmembrane</keyword>
<proteinExistence type="predicted"/>
<protein>
    <submittedName>
        <fullName evidence="2">Uncharacterized protein</fullName>
    </submittedName>
</protein>
<accession>A0A8T3AKA0</accession>